<dbReference type="STRING" id="47428.A0A284RSI9"/>
<dbReference type="OrthoDB" id="3365698at2759"/>
<protein>
    <recommendedName>
        <fullName evidence="3">F-box domain-containing protein</fullName>
    </recommendedName>
</protein>
<proteinExistence type="predicted"/>
<reference evidence="2" key="1">
    <citation type="journal article" date="2017" name="Nat. Ecol. Evol.">
        <title>Genome expansion and lineage-specific genetic innovations in the forest pathogenic fungi Armillaria.</title>
        <authorList>
            <person name="Sipos G."/>
            <person name="Prasanna A.N."/>
            <person name="Walter M.C."/>
            <person name="O'Connor E."/>
            <person name="Balint B."/>
            <person name="Krizsan K."/>
            <person name="Kiss B."/>
            <person name="Hess J."/>
            <person name="Varga T."/>
            <person name="Slot J."/>
            <person name="Riley R."/>
            <person name="Boka B."/>
            <person name="Rigling D."/>
            <person name="Barry K."/>
            <person name="Lee J."/>
            <person name="Mihaltcheva S."/>
            <person name="LaButti K."/>
            <person name="Lipzen A."/>
            <person name="Waldron R."/>
            <person name="Moloney N.M."/>
            <person name="Sperisen C."/>
            <person name="Kredics L."/>
            <person name="Vagvoelgyi C."/>
            <person name="Patrignani A."/>
            <person name="Fitzpatrick D."/>
            <person name="Nagy I."/>
            <person name="Doyle S."/>
            <person name="Anderson J.B."/>
            <person name="Grigoriev I.V."/>
            <person name="Gueldener U."/>
            <person name="Muensterkoetter M."/>
            <person name="Nagy L.G."/>
        </authorList>
    </citation>
    <scope>NUCLEOTIDE SEQUENCE [LARGE SCALE GENOMIC DNA]</scope>
    <source>
        <strain evidence="2">C18/9</strain>
    </source>
</reference>
<dbReference type="Proteomes" id="UP000219338">
    <property type="component" value="Unassembled WGS sequence"/>
</dbReference>
<accession>A0A284RSI9</accession>
<keyword evidence="2" id="KW-1185">Reference proteome</keyword>
<gene>
    <name evidence="1" type="ORF">ARMOST_15132</name>
</gene>
<organism evidence="1 2">
    <name type="scientific">Armillaria ostoyae</name>
    <name type="common">Armillaria root rot fungus</name>
    <dbReference type="NCBI Taxonomy" id="47428"/>
    <lineage>
        <taxon>Eukaryota</taxon>
        <taxon>Fungi</taxon>
        <taxon>Dikarya</taxon>
        <taxon>Basidiomycota</taxon>
        <taxon>Agaricomycotina</taxon>
        <taxon>Agaricomycetes</taxon>
        <taxon>Agaricomycetidae</taxon>
        <taxon>Agaricales</taxon>
        <taxon>Marasmiineae</taxon>
        <taxon>Physalacriaceae</taxon>
        <taxon>Armillaria</taxon>
    </lineage>
</organism>
<sequence length="507" mass="56562">MTSRIQTDKTQFHPSFSLFIPESLQPKRSSRIGELLLSNKPPLEFEKQDLVETVARGPQFLDEFDERIAATRQLLDLLVSERDQAASNISDAKSLLHPVRRLPDDVLRAVFRTCTKSIGQAFDGELAILVPTVDIELNLDNRVEDEELAQNRVFRLGLSLFRANSHDLSIRLYGRNSVPEVSPILQILFPTAPYWKRLSAYLPLASFRRFSVCGGYLNRLDTLYVGSREVDAPHIDAFQLAPNLQVLGTIRGDRAFTRFYFPFSGITTFLSGGGTIHSYESLKRLSHIQTLFLMSWNFTDEPAGPTSFNSVTVLHMLELPLPGFSSIANMYSLLTLPSLQTLKLSFFGRSPISFPVIANPDSCTIKSLYIEICDQPQEACARLGYELSTFLCRTLQLEELHIMVADTALPDQWANGLVYTSGQYAAAPRLRVLSMSRGCISAGALDSPVNIIESRRRKDIDSSGGGHCVLLERVVLGPGPVEFGDEELSDRWSTLLAGGLIVTRREE</sequence>
<evidence type="ECO:0000313" key="1">
    <source>
        <dbReference type="EMBL" id="SJL11724.1"/>
    </source>
</evidence>
<evidence type="ECO:0008006" key="3">
    <source>
        <dbReference type="Google" id="ProtNLM"/>
    </source>
</evidence>
<dbReference type="AlphaFoldDB" id="A0A284RSI9"/>
<dbReference type="SUPFAM" id="SSF52047">
    <property type="entry name" value="RNI-like"/>
    <property type="match status" value="1"/>
</dbReference>
<evidence type="ECO:0000313" key="2">
    <source>
        <dbReference type="Proteomes" id="UP000219338"/>
    </source>
</evidence>
<name>A0A284RSI9_ARMOS</name>
<dbReference type="EMBL" id="FUEG01000015">
    <property type="protein sequence ID" value="SJL11724.1"/>
    <property type="molecule type" value="Genomic_DNA"/>
</dbReference>